<dbReference type="PROSITE" id="PS50966">
    <property type="entry name" value="ZF_SWIM"/>
    <property type="match status" value="1"/>
</dbReference>
<keyword evidence="4" id="KW-1185">Reference proteome</keyword>
<dbReference type="AlphaFoldDB" id="A0A165QJ02"/>
<dbReference type="GO" id="GO:0008270">
    <property type="term" value="F:zinc ion binding"/>
    <property type="evidence" value="ECO:0007669"/>
    <property type="project" value="UniProtKB-KW"/>
</dbReference>
<evidence type="ECO:0000313" key="4">
    <source>
        <dbReference type="Proteomes" id="UP000076630"/>
    </source>
</evidence>
<evidence type="ECO:0000313" key="3">
    <source>
        <dbReference type="EMBL" id="KZE75219.1"/>
    </source>
</evidence>
<reference evidence="3 4" key="1">
    <citation type="submission" date="2016-01" db="EMBL/GenBank/DDBJ databases">
        <title>Whole genome sequencing of Myroides marinus L41.</title>
        <authorList>
            <person name="Hong K.W."/>
        </authorList>
    </citation>
    <scope>NUCLEOTIDE SEQUENCE [LARGE SCALE GENOMIC DNA]</scope>
    <source>
        <strain evidence="3 4">L41</strain>
    </source>
</reference>
<accession>A0A165QJ02</accession>
<proteinExistence type="predicted"/>
<comment type="caution">
    <text evidence="3">The sequence shown here is derived from an EMBL/GenBank/DDBJ whole genome shotgun (WGS) entry which is preliminary data.</text>
</comment>
<name>A0A165QJ02_9FLAO</name>
<dbReference type="RefSeq" id="WP_038988459.1">
    <property type="nucleotide sequence ID" value="NZ_JWJO01000118.1"/>
</dbReference>
<dbReference type="Proteomes" id="UP000076630">
    <property type="component" value="Unassembled WGS sequence"/>
</dbReference>
<organism evidence="3 4">
    <name type="scientific">Myroides marinus</name>
    <dbReference type="NCBI Taxonomy" id="703342"/>
    <lineage>
        <taxon>Bacteria</taxon>
        <taxon>Pseudomonadati</taxon>
        <taxon>Bacteroidota</taxon>
        <taxon>Flavobacteriia</taxon>
        <taxon>Flavobacteriales</taxon>
        <taxon>Flavobacteriaceae</taxon>
        <taxon>Myroides</taxon>
    </lineage>
</organism>
<protein>
    <recommendedName>
        <fullName evidence="2">SWIM-type domain-containing protein</fullName>
    </recommendedName>
</protein>
<dbReference type="OrthoDB" id="1231906at2"/>
<gene>
    <name evidence="3" type="ORF">AV926_17135</name>
</gene>
<sequence length="346" mass="40107">MKVVDVIKSVNTKDKNKAMQLPVRELEQESKGHYVAFVDDGEQSYDVQVSIQASKLTAFTCDCANGETLCLHKVAVLLAMQENKGTAKTTSTTRTTKGKKKKLTETEEVMLRIDKEAITGWLSEVFKKNKPLEQLFLLTFSTEEKQYTTEQVKEIMEQTIKSVAGRRKTLEGANVKKLMDLMSIALEPVNHYVTVSINKPIALEIYGTVLETMAEFQNRIRTYSKKIDLFYDEYIHWLALTMNNVQVKSVWEEVIKNIVYRTFEHITNKKAECRTYHDLLVKEVYKTATKVQKKYIADELVVHLLSMPIKRQHLDFNYVLFLKEVALDQEVYDKVQDFFTIDIYKN</sequence>
<evidence type="ECO:0000256" key="1">
    <source>
        <dbReference type="PROSITE-ProRule" id="PRU00325"/>
    </source>
</evidence>
<keyword evidence="1" id="KW-0863">Zinc-finger</keyword>
<keyword evidence="1" id="KW-0479">Metal-binding</keyword>
<keyword evidence="1" id="KW-0862">Zinc</keyword>
<dbReference type="EMBL" id="LQNU01000085">
    <property type="protein sequence ID" value="KZE75219.1"/>
    <property type="molecule type" value="Genomic_DNA"/>
</dbReference>
<evidence type="ECO:0000259" key="2">
    <source>
        <dbReference type="PROSITE" id="PS50966"/>
    </source>
</evidence>
<dbReference type="InterPro" id="IPR007527">
    <property type="entry name" value="Znf_SWIM"/>
</dbReference>
<feature type="domain" description="SWIM-type" evidence="2">
    <location>
        <begin position="45"/>
        <end position="81"/>
    </location>
</feature>